<dbReference type="EMBL" id="JACTNZ010000004">
    <property type="protein sequence ID" value="KAG5551630.1"/>
    <property type="molecule type" value="Genomic_DNA"/>
</dbReference>
<dbReference type="InterPro" id="IPR017451">
    <property type="entry name" value="F-box-assoc_interact_dom"/>
</dbReference>
<name>A0AAV6KH51_9ERIC</name>
<dbReference type="NCBIfam" id="TIGR01640">
    <property type="entry name" value="F_box_assoc_1"/>
    <property type="match status" value="1"/>
</dbReference>
<feature type="region of interest" description="Disordered" evidence="1">
    <location>
        <begin position="479"/>
        <end position="507"/>
    </location>
</feature>
<dbReference type="AlphaFoldDB" id="A0AAV6KH51"/>
<dbReference type="Pfam" id="PF08268">
    <property type="entry name" value="FBA_3"/>
    <property type="match status" value="1"/>
</dbReference>
<dbReference type="SMART" id="SM00256">
    <property type="entry name" value="FBOX"/>
    <property type="match status" value="1"/>
</dbReference>
<dbReference type="CDD" id="cd22157">
    <property type="entry name" value="F-box_AtFBW1-like"/>
    <property type="match status" value="1"/>
</dbReference>
<dbReference type="InterPro" id="IPR011043">
    <property type="entry name" value="Gal_Oxase/kelch_b-propeller"/>
</dbReference>
<dbReference type="InterPro" id="IPR013187">
    <property type="entry name" value="F-box-assoc_dom_typ3"/>
</dbReference>
<dbReference type="SUPFAM" id="SSF50965">
    <property type="entry name" value="Galactose oxidase, central domain"/>
    <property type="match status" value="1"/>
</dbReference>
<dbReference type="Proteomes" id="UP000823749">
    <property type="component" value="Chromosome 4"/>
</dbReference>
<dbReference type="InterPro" id="IPR036047">
    <property type="entry name" value="F-box-like_dom_sf"/>
</dbReference>
<sequence>MGNPELPTPLVIDILSRLPIKTLFDFRRVCKDWLSLISDPYFANLHLSKSHVGLFFETVGVNPEKTELKLNLVDIHISPSPPRNASMELVTKINLPKGSIPTNIIGSCNGLLCLGTRYSDGPICVCNPLLCDLVTLPNCPSGRSISSFSCAFGYSPMTDQYKVVRCFGLGDVDPVTGRETCEAEIYTLGEGSWRSIGKIPARIYSNSINSFLNGSLHWVNLYLYCIYCFDFGSEQLRPVPKPSEFGTVQGKCGYLLMRVEVVRGCLSVCNSSEPDHAEVWVMKDYGVKESWCKDFVIDTRMIDNSRRFFYYEPFMVLDDGQMLIFGYNSHSIFHYDSKSKCVRKVHGYGPFYIGLAHIPSLLSLRDIAKGENFEHLLFLNSTIIPPSQLLPPPLPPPLQPLHHYYTATPTTTPPPPPPPPPRLHYHSTTTPLPLHHHHHQSTTTSTIPSPLHQYHSSPPQQRPPLHNHHFPAITHSHHYTTITQPPSPPPLPPLQHRHHQSTTTTTLLPPPPLHHHHHHYSTTILPPSLLTHHHHRYTTTITLINTLPPPPLHHHHCHGAVTTTTLPLHNHRATATATTTPPPPF</sequence>
<feature type="compositionally biased region" description="Low complexity" evidence="1">
    <location>
        <begin position="441"/>
        <end position="452"/>
    </location>
</feature>
<feature type="domain" description="F-box" evidence="2">
    <location>
        <begin position="1"/>
        <end position="45"/>
    </location>
</feature>
<dbReference type="Gene3D" id="1.20.1280.50">
    <property type="match status" value="1"/>
</dbReference>
<evidence type="ECO:0000259" key="2">
    <source>
        <dbReference type="PROSITE" id="PS50181"/>
    </source>
</evidence>
<evidence type="ECO:0000256" key="1">
    <source>
        <dbReference type="SAM" id="MobiDB-lite"/>
    </source>
</evidence>
<accession>A0AAV6KH51</accession>
<gene>
    <name evidence="3" type="ORF">RHGRI_009897</name>
</gene>
<dbReference type="PANTHER" id="PTHR31672">
    <property type="entry name" value="BNACNNG10540D PROTEIN"/>
    <property type="match status" value="1"/>
</dbReference>
<comment type="caution">
    <text evidence="3">The sequence shown here is derived from an EMBL/GenBank/DDBJ whole genome shotgun (WGS) entry which is preliminary data.</text>
</comment>
<evidence type="ECO:0000313" key="4">
    <source>
        <dbReference type="Proteomes" id="UP000823749"/>
    </source>
</evidence>
<keyword evidence="4" id="KW-1185">Reference proteome</keyword>
<dbReference type="InterPro" id="IPR001810">
    <property type="entry name" value="F-box_dom"/>
</dbReference>
<feature type="region of interest" description="Disordered" evidence="1">
    <location>
        <begin position="400"/>
        <end position="466"/>
    </location>
</feature>
<dbReference type="InterPro" id="IPR050796">
    <property type="entry name" value="SCF_F-box_component"/>
</dbReference>
<organism evidence="3 4">
    <name type="scientific">Rhododendron griersonianum</name>
    <dbReference type="NCBI Taxonomy" id="479676"/>
    <lineage>
        <taxon>Eukaryota</taxon>
        <taxon>Viridiplantae</taxon>
        <taxon>Streptophyta</taxon>
        <taxon>Embryophyta</taxon>
        <taxon>Tracheophyta</taxon>
        <taxon>Spermatophyta</taxon>
        <taxon>Magnoliopsida</taxon>
        <taxon>eudicotyledons</taxon>
        <taxon>Gunneridae</taxon>
        <taxon>Pentapetalae</taxon>
        <taxon>asterids</taxon>
        <taxon>Ericales</taxon>
        <taxon>Ericaceae</taxon>
        <taxon>Ericoideae</taxon>
        <taxon>Rhodoreae</taxon>
        <taxon>Rhododendron</taxon>
    </lineage>
</organism>
<evidence type="ECO:0000313" key="3">
    <source>
        <dbReference type="EMBL" id="KAG5551630.1"/>
    </source>
</evidence>
<dbReference type="PANTHER" id="PTHR31672:SF13">
    <property type="entry name" value="F-BOX PROTEIN CPR30-LIKE"/>
    <property type="match status" value="1"/>
</dbReference>
<dbReference type="Pfam" id="PF00646">
    <property type="entry name" value="F-box"/>
    <property type="match status" value="1"/>
</dbReference>
<dbReference type="PROSITE" id="PS50181">
    <property type="entry name" value="FBOX"/>
    <property type="match status" value="1"/>
</dbReference>
<dbReference type="SUPFAM" id="SSF81383">
    <property type="entry name" value="F-box domain"/>
    <property type="match status" value="1"/>
</dbReference>
<proteinExistence type="predicted"/>
<feature type="compositionally biased region" description="Pro residues" evidence="1">
    <location>
        <begin position="411"/>
        <end position="422"/>
    </location>
</feature>
<protein>
    <recommendedName>
        <fullName evidence="2">F-box domain-containing protein</fullName>
    </recommendedName>
</protein>
<reference evidence="3" key="1">
    <citation type="submission" date="2020-08" db="EMBL/GenBank/DDBJ databases">
        <title>Plant Genome Project.</title>
        <authorList>
            <person name="Zhang R.-G."/>
        </authorList>
    </citation>
    <scope>NUCLEOTIDE SEQUENCE</scope>
    <source>
        <strain evidence="3">WSP0</strain>
        <tissue evidence="3">Leaf</tissue>
    </source>
</reference>